<keyword evidence="2" id="KW-0449">Lipoprotein</keyword>
<dbReference type="PANTHER" id="PTHR38013">
    <property type="entry name" value="GLYCOPROTEIN/POLYSACCHARIDE METABOLISM"/>
    <property type="match status" value="1"/>
</dbReference>
<dbReference type="InterPro" id="IPR053196">
    <property type="entry name" value="Lipoprotein_YbaY-like"/>
</dbReference>
<keyword evidence="1" id="KW-0732">Signal</keyword>
<evidence type="ECO:0000256" key="1">
    <source>
        <dbReference type="SAM" id="SignalP"/>
    </source>
</evidence>
<dbReference type="PROSITE" id="PS51257">
    <property type="entry name" value="PROKAR_LIPOPROTEIN"/>
    <property type="match status" value="1"/>
</dbReference>
<proteinExistence type="predicted"/>
<organism evidence="2 3">
    <name type="scientific">Phenylobacterium koreense</name>
    <dbReference type="NCBI Taxonomy" id="266125"/>
    <lineage>
        <taxon>Bacteria</taxon>
        <taxon>Pseudomonadati</taxon>
        <taxon>Pseudomonadota</taxon>
        <taxon>Alphaproteobacteria</taxon>
        <taxon>Caulobacterales</taxon>
        <taxon>Caulobacteraceae</taxon>
        <taxon>Phenylobacterium</taxon>
    </lineage>
</organism>
<dbReference type="PANTHER" id="PTHR38013:SF1">
    <property type="entry name" value="GLYCOPROTEIN_POLYSACCHARIDE METABOLISM"/>
    <property type="match status" value="1"/>
</dbReference>
<accession>A0ABV2EHS3</accession>
<feature type="chain" id="PRO_5047458182" evidence="1">
    <location>
        <begin position="23"/>
        <end position="137"/>
    </location>
</feature>
<protein>
    <submittedName>
        <fullName evidence="2">Lipoprotein</fullName>
    </submittedName>
</protein>
<evidence type="ECO:0000313" key="3">
    <source>
        <dbReference type="Proteomes" id="UP001549110"/>
    </source>
</evidence>
<keyword evidence="3" id="KW-1185">Reference proteome</keyword>
<name>A0ABV2EHS3_9CAUL</name>
<dbReference type="RefSeq" id="WP_331931106.1">
    <property type="nucleotide sequence ID" value="NZ_JBEPLU010000001.1"/>
</dbReference>
<evidence type="ECO:0000313" key="2">
    <source>
        <dbReference type="EMBL" id="MET3525926.1"/>
    </source>
</evidence>
<reference evidence="2 3" key="1">
    <citation type="submission" date="2024-06" db="EMBL/GenBank/DDBJ databases">
        <title>Genomic Encyclopedia of Type Strains, Phase IV (KMG-IV): sequencing the most valuable type-strain genomes for metagenomic binning, comparative biology and taxonomic classification.</title>
        <authorList>
            <person name="Goeker M."/>
        </authorList>
    </citation>
    <scope>NUCLEOTIDE SEQUENCE [LARGE SCALE GENOMIC DNA]</scope>
    <source>
        <strain evidence="2 3">DSM 17809</strain>
    </source>
</reference>
<dbReference type="EMBL" id="JBEPLU010000001">
    <property type="protein sequence ID" value="MET3525926.1"/>
    <property type="molecule type" value="Genomic_DNA"/>
</dbReference>
<dbReference type="Proteomes" id="UP001549110">
    <property type="component" value="Unassembled WGS sequence"/>
</dbReference>
<dbReference type="Pfam" id="PF09619">
    <property type="entry name" value="YscW"/>
    <property type="match status" value="1"/>
</dbReference>
<sequence>MRPGMLAPLAAAMLALTGCASAPPVADRAQVTGAVTYRERILLAPPGMVTVTLADTSLADAPARVIATQVIEGATAPPFNFSLDYDPAQIIPNHTYTVSARIEVDGRLRFINDTQVPVITRGAPTHVEIVAVAVPQR</sequence>
<dbReference type="InterPro" id="IPR039366">
    <property type="entry name" value="Pilotin"/>
</dbReference>
<gene>
    <name evidence="2" type="ORF">ABID41_001021</name>
</gene>
<feature type="signal peptide" evidence="1">
    <location>
        <begin position="1"/>
        <end position="22"/>
    </location>
</feature>
<comment type="caution">
    <text evidence="2">The sequence shown here is derived from an EMBL/GenBank/DDBJ whole genome shotgun (WGS) entry which is preliminary data.</text>
</comment>